<dbReference type="SUPFAM" id="SSF56784">
    <property type="entry name" value="HAD-like"/>
    <property type="match status" value="1"/>
</dbReference>
<dbReference type="AlphaFoldDB" id="A0A6B2LZA7"/>
<evidence type="ECO:0000256" key="4">
    <source>
        <dbReference type="ARBA" id="ARBA00022723"/>
    </source>
</evidence>
<dbReference type="InterPro" id="IPR036412">
    <property type="entry name" value="HAD-like_sf"/>
</dbReference>
<keyword evidence="4" id="KW-0479">Metal-binding</keyword>
<dbReference type="Gene3D" id="3.40.50.1000">
    <property type="entry name" value="HAD superfamily/HAD-like"/>
    <property type="match status" value="1"/>
</dbReference>
<keyword evidence="14" id="KW-1185">Reference proteome</keyword>
<dbReference type="Pfam" id="PF00702">
    <property type="entry name" value="Hydrolase"/>
    <property type="match status" value="1"/>
</dbReference>
<feature type="binding site" evidence="11">
    <location>
        <position position="15"/>
    </location>
    <ligand>
        <name>substrate</name>
    </ligand>
</feature>
<dbReference type="NCBIfam" id="TIGR02137">
    <property type="entry name" value="HSK-PSP"/>
    <property type="match status" value="1"/>
</dbReference>
<evidence type="ECO:0000313" key="13">
    <source>
        <dbReference type="EMBL" id="NDV62051.1"/>
    </source>
</evidence>
<keyword evidence="13" id="KW-0808">Transferase</keyword>
<proteinExistence type="predicted"/>
<evidence type="ECO:0000256" key="2">
    <source>
        <dbReference type="ARBA" id="ARBA00012640"/>
    </source>
</evidence>
<evidence type="ECO:0000256" key="8">
    <source>
        <dbReference type="ARBA" id="ARBA00048138"/>
    </source>
</evidence>
<comment type="cofactor">
    <cofactor evidence="12">
        <name>Mg(2+)</name>
        <dbReference type="ChEBI" id="CHEBI:18420"/>
    </cofactor>
    <text evidence="12">Binds 1 Mg(2+) ion per subunit.</text>
</comment>
<feature type="active site" description="Nucleophile" evidence="10">
    <location>
        <position position="7"/>
    </location>
</feature>
<evidence type="ECO:0000256" key="5">
    <source>
        <dbReference type="ARBA" id="ARBA00022801"/>
    </source>
</evidence>
<feature type="active site" description="Proton donor" evidence="10">
    <location>
        <position position="9"/>
    </location>
</feature>
<reference evidence="13 14" key="1">
    <citation type="submission" date="2020-02" db="EMBL/GenBank/DDBJ databases">
        <title>Albibacoteraceae fam. nov., the first described family within the subdivision 4 Verrucomicrobia.</title>
        <authorList>
            <person name="Xi F."/>
        </authorList>
    </citation>
    <scope>NUCLEOTIDE SEQUENCE [LARGE SCALE GENOMIC DNA]</scope>
    <source>
        <strain evidence="13 14">CK1056</strain>
    </source>
</reference>
<dbReference type="Gene3D" id="3.90.1470.10">
    <property type="entry name" value="thrh gene product, domain 2"/>
    <property type="match status" value="1"/>
</dbReference>
<comment type="catalytic activity">
    <reaction evidence="8">
        <text>O-phospho-L-serine + H2O = L-serine + phosphate</text>
        <dbReference type="Rhea" id="RHEA:21208"/>
        <dbReference type="ChEBI" id="CHEBI:15377"/>
        <dbReference type="ChEBI" id="CHEBI:33384"/>
        <dbReference type="ChEBI" id="CHEBI:43474"/>
        <dbReference type="ChEBI" id="CHEBI:57524"/>
        <dbReference type="EC" id="3.1.3.3"/>
    </reaction>
</comment>
<evidence type="ECO:0000256" key="11">
    <source>
        <dbReference type="PIRSR" id="PIRSR611863-2"/>
    </source>
</evidence>
<evidence type="ECO:0000256" key="9">
    <source>
        <dbReference type="ARBA" id="ARBA00048523"/>
    </source>
</evidence>
<evidence type="ECO:0000256" key="1">
    <source>
        <dbReference type="ARBA" id="ARBA00005135"/>
    </source>
</evidence>
<keyword evidence="3" id="KW-0028">Amino-acid biosynthesis</keyword>
<feature type="binding site" evidence="12">
    <location>
        <position position="9"/>
    </location>
    <ligand>
        <name>Mg(2+)</name>
        <dbReference type="ChEBI" id="CHEBI:18420"/>
    </ligand>
</feature>
<feature type="binding site" evidence="12">
    <location>
        <position position="7"/>
    </location>
    <ligand>
        <name>Mg(2+)</name>
        <dbReference type="ChEBI" id="CHEBI:18420"/>
    </ligand>
</feature>
<organism evidence="13 14">
    <name type="scientific">Oceanipulchritudo coccoides</name>
    <dbReference type="NCBI Taxonomy" id="2706888"/>
    <lineage>
        <taxon>Bacteria</taxon>
        <taxon>Pseudomonadati</taxon>
        <taxon>Verrucomicrobiota</taxon>
        <taxon>Opitutia</taxon>
        <taxon>Puniceicoccales</taxon>
        <taxon>Oceanipulchritudinaceae</taxon>
        <taxon>Oceanipulchritudo</taxon>
    </lineage>
</organism>
<dbReference type="EMBL" id="JAAGNX010000002">
    <property type="protein sequence ID" value="NDV62051.1"/>
    <property type="molecule type" value="Genomic_DNA"/>
</dbReference>
<sequence length="201" mass="22648">MDIVCLDLEGVLLPEFWIAVAEATNIPEFRRTTRDEPDYDVLMRYRLDLLDKHGLTINAIHEAIKDLEPLPGAVEFTEWLVARSRLIILSDTFVQFAEPMMAKLGHPTLFCHELEIDDAGKILNYNLRQPDQKKKAVRALQSLNFHVIAAGDSWNDLTMLQSADHGILFRPPESLQSAEPDMPVATTHDELKAAIEAAFSA</sequence>
<dbReference type="GO" id="GO:0016740">
    <property type="term" value="F:transferase activity"/>
    <property type="evidence" value="ECO:0007669"/>
    <property type="project" value="UniProtKB-KW"/>
</dbReference>
<feature type="binding site" evidence="11">
    <location>
        <position position="46"/>
    </location>
    <ligand>
        <name>substrate</name>
    </ligand>
</feature>
<gene>
    <name evidence="13" type="primary">thrH</name>
    <name evidence="13" type="ORF">G0Q06_06295</name>
</gene>
<comment type="caution">
    <text evidence="13">The sequence shown here is derived from an EMBL/GenBank/DDBJ whole genome shotgun (WGS) entry which is preliminary data.</text>
</comment>
<feature type="binding site" evidence="11">
    <location>
        <position position="133"/>
    </location>
    <ligand>
        <name>substrate</name>
    </ligand>
</feature>
<dbReference type="GO" id="GO:0005737">
    <property type="term" value="C:cytoplasm"/>
    <property type="evidence" value="ECO:0007669"/>
    <property type="project" value="TreeGrafter"/>
</dbReference>
<dbReference type="InterPro" id="IPR050582">
    <property type="entry name" value="HAD-like_SerB"/>
</dbReference>
<dbReference type="NCBIfam" id="NF010109">
    <property type="entry name" value="PRK13582.1"/>
    <property type="match status" value="1"/>
</dbReference>
<protein>
    <recommendedName>
        <fullName evidence="2">phosphoserine phosphatase</fullName>
        <ecNumber evidence="2">3.1.3.3</ecNumber>
    </recommendedName>
</protein>
<dbReference type="Proteomes" id="UP000478417">
    <property type="component" value="Unassembled WGS sequence"/>
</dbReference>
<feature type="binding site" evidence="11">
    <location>
        <begin position="90"/>
        <end position="91"/>
    </location>
    <ligand>
        <name>substrate</name>
    </ligand>
</feature>
<dbReference type="PANTHER" id="PTHR43344:SF2">
    <property type="entry name" value="PHOSPHOSERINE PHOSPHATASE"/>
    <property type="match status" value="1"/>
</dbReference>
<evidence type="ECO:0000256" key="12">
    <source>
        <dbReference type="PIRSR" id="PIRSR611863-3"/>
    </source>
</evidence>
<accession>A0A6B2LZA7</accession>
<dbReference type="InterPro" id="IPR011863">
    <property type="entry name" value="HSK-PSP"/>
</dbReference>
<comment type="catalytic activity">
    <reaction evidence="9">
        <text>O-phospho-D-serine + H2O = D-serine + phosphate</text>
        <dbReference type="Rhea" id="RHEA:24873"/>
        <dbReference type="ChEBI" id="CHEBI:15377"/>
        <dbReference type="ChEBI" id="CHEBI:35247"/>
        <dbReference type="ChEBI" id="CHEBI:43474"/>
        <dbReference type="ChEBI" id="CHEBI:58680"/>
        <dbReference type="EC" id="3.1.3.3"/>
    </reaction>
</comment>
<comment type="pathway">
    <text evidence="1">Amino-acid biosynthesis; L-serine biosynthesis; L-serine from 3-phospho-D-glycerate: step 3/3.</text>
</comment>
<dbReference type="RefSeq" id="WP_163963609.1">
    <property type="nucleotide sequence ID" value="NZ_JAAGNX010000002.1"/>
</dbReference>
<keyword evidence="6" id="KW-0460">Magnesium</keyword>
<evidence type="ECO:0000256" key="10">
    <source>
        <dbReference type="PIRSR" id="PIRSR611863-1"/>
    </source>
</evidence>
<dbReference type="GO" id="GO:0006564">
    <property type="term" value="P:L-serine biosynthetic process"/>
    <property type="evidence" value="ECO:0007669"/>
    <property type="project" value="UniProtKB-KW"/>
</dbReference>
<feature type="binding site" evidence="12">
    <location>
        <position position="152"/>
    </location>
    <ligand>
        <name>Mg(2+)</name>
        <dbReference type="ChEBI" id="CHEBI:18420"/>
    </ligand>
</feature>
<name>A0A6B2LZA7_9BACT</name>
<dbReference type="PANTHER" id="PTHR43344">
    <property type="entry name" value="PHOSPHOSERINE PHOSPHATASE"/>
    <property type="match status" value="1"/>
</dbReference>
<evidence type="ECO:0000256" key="3">
    <source>
        <dbReference type="ARBA" id="ARBA00022605"/>
    </source>
</evidence>
<dbReference type="EC" id="3.1.3.3" evidence="2"/>
<dbReference type="GO" id="GO:0036424">
    <property type="term" value="F:L-phosphoserine phosphatase activity"/>
    <property type="evidence" value="ECO:0007669"/>
    <property type="project" value="TreeGrafter"/>
</dbReference>
<evidence type="ECO:0000256" key="6">
    <source>
        <dbReference type="ARBA" id="ARBA00022842"/>
    </source>
</evidence>
<evidence type="ECO:0000256" key="7">
    <source>
        <dbReference type="ARBA" id="ARBA00023299"/>
    </source>
</evidence>
<keyword evidence="7" id="KW-0718">Serine biosynthesis</keyword>
<keyword evidence="5" id="KW-0378">Hydrolase</keyword>
<dbReference type="InterPro" id="IPR023214">
    <property type="entry name" value="HAD_sf"/>
</dbReference>
<feature type="binding site" evidence="11">
    <location>
        <position position="155"/>
    </location>
    <ligand>
        <name>substrate</name>
    </ligand>
</feature>
<evidence type="ECO:0000313" key="14">
    <source>
        <dbReference type="Proteomes" id="UP000478417"/>
    </source>
</evidence>
<dbReference type="GO" id="GO:0000287">
    <property type="term" value="F:magnesium ion binding"/>
    <property type="evidence" value="ECO:0007669"/>
    <property type="project" value="TreeGrafter"/>
</dbReference>